<feature type="transmembrane region" description="Helical" evidence="2">
    <location>
        <begin position="79"/>
        <end position="101"/>
    </location>
</feature>
<proteinExistence type="predicted"/>
<feature type="transmembrane region" description="Helical" evidence="2">
    <location>
        <begin position="243"/>
        <end position="262"/>
    </location>
</feature>
<organism evidence="4 5">
    <name type="scientific">Rubritalea profundi</name>
    <dbReference type="NCBI Taxonomy" id="1658618"/>
    <lineage>
        <taxon>Bacteria</taxon>
        <taxon>Pseudomonadati</taxon>
        <taxon>Verrucomicrobiota</taxon>
        <taxon>Verrucomicrobiia</taxon>
        <taxon>Verrucomicrobiales</taxon>
        <taxon>Rubritaleaceae</taxon>
        <taxon>Rubritalea</taxon>
    </lineage>
</organism>
<evidence type="ECO:0000313" key="5">
    <source>
        <dbReference type="Proteomes" id="UP000239907"/>
    </source>
</evidence>
<dbReference type="AlphaFoldDB" id="A0A2S7U6P4"/>
<feature type="transmembrane region" description="Helical" evidence="2">
    <location>
        <begin position="274"/>
        <end position="295"/>
    </location>
</feature>
<keyword evidence="2" id="KW-1133">Transmembrane helix</keyword>
<feature type="compositionally biased region" description="Basic and acidic residues" evidence="1">
    <location>
        <begin position="551"/>
        <end position="584"/>
    </location>
</feature>
<dbReference type="InterPro" id="IPR009978">
    <property type="entry name" value="Na_H_antiport_3"/>
</dbReference>
<feature type="chain" id="PRO_5015721724" description="Na+/H+ antiporter" evidence="3">
    <location>
        <begin position="24"/>
        <end position="584"/>
    </location>
</feature>
<evidence type="ECO:0000313" key="4">
    <source>
        <dbReference type="EMBL" id="PQJ30054.1"/>
    </source>
</evidence>
<evidence type="ECO:0000256" key="3">
    <source>
        <dbReference type="SAM" id="SignalP"/>
    </source>
</evidence>
<protein>
    <recommendedName>
        <fullName evidence="6">Na+/H+ antiporter</fullName>
    </recommendedName>
</protein>
<dbReference type="Pfam" id="PF07399">
    <property type="entry name" value="Na_H_antiport_3"/>
    <property type="match status" value="1"/>
</dbReference>
<dbReference type="OrthoDB" id="248356at2"/>
<feature type="transmembrane region" description="Helical" evidence="2">
    <location>
        <begin position="521"/>
        <end position="539"/>
    </location>
</feature>
<feature type="region of interest" description="Disordered" evidence="1">
    <location>
        <begin position="549"/>
        <end position="584"/>
    </location>
</feature>
<accession>A0A2S7U6P4</accession>
<feature type="transmembrane region" description="Helical" evidence="2">
    <location>
        <begin position="481"/>
        <end position="501"/>
    </location>
</feature>
<keyword evidence="2" id="KW-0812">Transmembrane</keyword>
<feature type="transmembrane region" description="Helical" evidence="2">
    <location>
        <begin position="186"/>
        <end position="206"/>
    </location>
</feature>
<feature type="signal peptide" evidence="3">
    <location>
        <begin position="1"/>
        <end position="23"/>
    </location>
</feature>
<sequence>MSTYKHLIFAMMALIGLSSLAMASAQKQPAYKAGEYGLTEDQFAEFPLPLGYYDKKLTDDGKIDLGETLSYRSMQQNGFNLVASIIFVCAILHTFLAGFFVNMAHHHQEKHEVRIKKEGRTACAKLEDDAQDDVSFRAQALHFLGEVEVIFGLWVAALVISIYYFFGFLGEGLDGFLDGYHQIQLYFGSDVNFIEPVFVVVIMAIAATRPVVRFSERVIGSVARLFGGGPAAWWISIITIAPILGSFITEPAAMTIAAMLLAKRFFDKNPPANFAYATLGLLFVNISVGGTLSHFAAPPVLMVASKWNFGLEYMFLNFGLKAVVGIFIANALYFFIYKKHFKALAAEDGQETRRPLWAEREDAIPFFVTFIHIVFLAWTVLNAHDPPLFILGFVFFLGFTQTTGHHQNEVSMKSPLLVGFFLAGLVIHGKCQSWWIEPLITSIDNKYILMIGSTVLTAFNDNAAITYLASQAPGLSIGAKYAILAGAVTGGGLTVIANAPNPAGQSILGKHFKGGVVPFKLVKAALIPTVIMGACFMLIPSKGMTVDPLDGVEHHDEHAEDQHDAEHTDAGLNTHHDAHSGLPH</sequence>
<evidence type="ECO:0000256" key="2">
    <source>
        <dbReference type="SAM" id="Phobius"/>
    </source>
</evidence>
<dbReference type="EMBL" id="MQWA01000001">
    <property type="protein sequence ID" value="PQJ30054.1"/>
    <property type="molecule type" value="Genomic_DNA"/>
</dbReference>
<feature type="transmembrane region" description="Helical" evidence="2">
    <location>
        <begin position="147"/>
        <end position="166"/>
    </location>
</feature>
<name>A0A2S7U6P4_9BACT</name>
<keyword evidence="3" id="KW-0732">Signal</keyword>
<evidence type="ECO:0008006" key="6">
    <source>
        <dbReference type="Google" id="ProtNLM"/>
    </source>
</evidence>
<feature type="transmembrane region" description="Helical" evidence="2">
    <location>
        <begin position="387"/>
        <end position="404"/>
    </location>
</feature>
<feature type="transmembrane region" description="Helical" evidence="2">
    <location>
        <begin position="315"/>
        <end position="336"/>
    </location>
</feature>
<dbReference type="RefSeq" id="WP_105044575.1">
    <property type="nucleotide sequence ID" value="NZ_MQWA01000001.1"/>
</dbReference>
<keyword evidence="2" id="KW-0472">Membrane</keyword>
<gene>
    <name evidence="4" type="ORF">BSZ32_17270</name>
</gene>
<comment type="caution">
    <text evidence="4">The sequence shown here is derived from an EMBL/GenBank/DDBJ whole genome shotgun (WGS) entry which is preliminary data.</text>
</comment>
<evidence type="ECO:0000256" key="1">
    <source>
        <dbReference type="SAM" id="MobiDB-lite"/>
    </source>
</evidence>
<keyword evidence="5" id="KW-1185">Reference proteome</keyword>
<reference evidence="4 5" key="1">
    <citation type="submission" date="2016-12" db="EMBL/GenBank/DDBJ databases">
        <title>Study of bacterial adaptation to deep sea.</title>
        <authorList>
            <person name="Song J."/>
            <person name="Yoshizawa S."/>
            <person name="Kogure K."/>
        </authorList>
    </citation>
    <scope>NUCLEOTIDE SEQUENCE [LARGE SCALE GENOMIC DNA]</scope>
    <source>
        <strain evidence="4 5">SAORIC-165</strain>
    </source>
</reference>
<feature type="transmembrane region" description="Helical" evidence="2">
    <location>
        <begin position="363"/>
        <end position="381"/>
    </location>
</feature>
<dbReference type="Proteomes" id="UP000239907">
    <property type="component" value="Unassembled WGS sequence"/>
</dbReference>
<feature type="transmembrane region" description="Helical" evidence="2">
    <location>
        <begin position="447"/>
        <end position="469"/>
    </location>
</feature>